<organism evidence="1 2">
    <name type="scientific">Dyella nitratireducens</name>
    <dbReference type="NCBI Taxonomy" id="1849580"/>
    <lineage>
        <taxon>Bacteria</taxon>
        <taxon>Pseudomonadati</taxon>
        <taxon>Pseudomonadota</taxon>
        <taxon>Gammaproteobacteria</taxon>
        <taxon>Lysobacterales</taxon>
        <taxon>Rhodanobacteraceae</taxon>
        <taxon>Dyella</taxon>
    </lineage>
</organism>
<evidence type="ECO:0000313" key="1">
    <source>
        <dbReference type="EMBL" id="GGA25470.1"/>
    </source>
</evidence>
<dbReference type="Pfam" id="PF13489">
    <property type="entry name" value="Methyltransf_23"/>
    <property type="match status" value="1"/>
</dbReference>
<dbReference type="Proteomes" id="UP000620046">
    <property type="component" value="Unassembled WGS sequence"/>
</dbReference>
<sequence>MTSYRTISDVHYFECSGCGSLSADAQFLADVEAGKLSNYTDAYWQEELKAARERSFGSSLNRVAETFLYSRIPIDRYIDVGSGPGYLLDALSLVMPSSKSTFHAVELFPPAEEHRTTHPNYVVGTLDSLSIEFEAGSCIEVIEHLTPSILRELVRQLASRSTPGALYYFNSAQPEHVKQYDQGYLDPYGRGHIVSYSLKGLRPIFAEFGFTIHPLHGRTWAFLAEFDRVKECTADELLTRVWTALPQNIDRLKDHEFGPLMYTVGIESARCYLEHAIAMQRTNWALSLVNRLTA</sequence>
<dbReference type="SUPFAM" id="SSF53335">
    <property type="entry name" value="S-adenosyl-L-methionine-dependent methyltransferases"/>
    <property type="match status" value="1"/>
</dbReference>
<protein>
    <recommendedName>
        <fullName evidence="3">Methyltransferase domain-containing protein</fullName>
    </recommendedName>
</protein>
<keyword evidence="2" id="KW-1185">Reference proteome</keyword>
<dbReference type="InterPro" id="IPR029063">
    <property type="entry name" value="SAM-dependent_MTases_sf"/>
</dbReference>
<accession>A0ABQ1FQR2</accession>
<reference evidence="2" key="1">
    <citation type="journal article" date="2019" name="Int. J. Syst. Evol. Microbiol.">
        <title>The Global Catalogue of Microorganisms (GCM) 10K type strain sequencing project: providing services to taxonomists for standard genome sequencing and annotation.</title>
        <authorList>
            <consortium name="The Broad Institute Genomics Platform"/>
            <consortium name="The Broad Institute Genome Sequencing Center for Infectious Disease"/>
            <person name="Wu L."/>
            <person name="Ma J."/>
        </authorList>
    </citation>
    <scope>NUCLEOTIDE SEQUENCE [LARGE SCALE GENOMIC DNA]</scope>
    <source>
        <strain evidence="2">CGMCC 1.15439</strain>
    </source>
</reference>
<evidence type="ECO:0000313" key="2">
    <source>
        <dbReference type="Proteomes" id="UP000620046"/>
    </source>
</evidence>
<name>A0ABQ1FQR2_9GAMM</name>
<dbReference type="Gene3D" id="3.40.50.150">
    <property type="entry name" value="Vaccinia Virus protein VP39"/>
    <property type="match status" value="1"/>
</dbReference>
<evidence type="ECO:0008006" key="3">
    <source>
        <dbReference type="Google" id="ProtNLM"/>
    </source>
</evidence>
<proteinExistence type="predicted"/>
<gene>
    <name evidence="1" type="ORF">GCM10010981_12540</name>
</gene>
<comment type="caution">
    <text evidence="1">The sequence shown here is derived from an EMBL/GenBank/DDBJ whole genome shotgun (WGS) entry which is preliminary data.</text>
</comment>
<dbReference type="EMBL" id="BMJA01000001">
    <property type="protein sequence ID" value="GGA25470.1"/>
    <property type="molecule type" value="Genomic_DNA"/>
</dbReference>